<dbReference type="Proteomes" id="UP001556367">
    <property type="component" value="Unassembled WGS sequence"/>
</dbReference>
<protein>
    <submittedName>
        <fullName evidence="2">Uncharacterized protein</fullName>
    </submittedName>
</protein>
<feature type="compositionally biased region" description="Polar residues" evidence="1">
    <location>
        <begin position="367"/>
        <end position="393"/>
    </location>
</feature>
<evidence type="ECO:0000313" key="3">
    <source>
        <dbReference type="Proteomes" id="UP001556367"/>
    </source>
</evidence>
<feature type="region of interest" description="Disordered" evidence="1">
    <location>
        <begin position="317"/>
        <end position="462"/>
    </location>
</feature>
<gene>
    <name evidence="2" type="ORF">HGRIS_007626</name>
</gene>
<evidence type="ECO:0000256" key="1">
    <source>
        <dbReference type="SAM" id="MobiDB-lite"/>
    </source>
</evidence>
<organism evidence="2 3">
    <name type="scientific">Hohenbuehelia grisea</name>
    <dbReference type="NCBI Taxonomy" id="104357"/>
    <lineage>
        <taxon>Eukaryota</taxon>
        <taxon>Fungi</taxon>
        <taxon>Dikarya</taxon>
        <taxon>Basidiomycota</taxon>
        <taxon>Agaricomycotina</taxon>
        <taxon>Agaricomycetes</taxon>
        <taxon>Agaricomycetidae</taxon>
        <taxon>Agaricales</taxon>
        <taxon>Pleurotineae</taxon>
        <taxon>Pleurotaceae</taxon>
        <taxon>Hohenbuehelia</taxon>
    </lineage>
</organism>
<evidence type="ECO:0000313" key="2">
    <source>
        <dbReference type="EMBL" id="KAL0950867.1"/>
    </source>
</evidence>
<reference evidence="3" key="1">
    <citation type="submission" date="2024-06" db="EMBL/GenBank/DDBJ databases">
        <title>Multi-omics analyses provide insights into the biosynthesis of the anticancer antibiotic pleurotin in Hohenbuehelia grisea.</title>
        <authorList>
            <person name="Weaver J.A."/>
            <person name="Alberti F."/>
        </authorList>
    </citation>
    <scope>NUCLEOTIDE SEQUENCE [LARGE SCALE GENOMIC DNA]</scope>
    <source>
        <strain evidence="3">T-177</strain>
    </source>
</reference>
<name>A0ABR3J5T7_9AGAR</name>
<accession>A0ABR3J5T7</accession>
<dbReference type="EMBL" id="JASNQZ010000011">
    <property type="protein sequence ID" value="KAL0950867.1"/>
    <property type="molecule type" value="Genomic_DNA"/>
</dbReference>
<feature type="compositionally biased region" description="Basic residues" evidence="1">
    <location>
        <begin position="329"/>
        <end position="341"/>
    </location>
</feature>
<keyword evidence="3" id="KW-1185">Reference proteome</keyword>
<proteinExistence type="predicted"/>
<comment type="caution">
    <text evidence="2">The sequence shown here is derived from an EMBL/GenBank/DDBJ whole genome shotgun (WGS) entry which is preliminary data.</text>
</comment>
<sequence length="520" mass="57308">MWDFSEVVSQHSSQRINMKLWRTQVLQYSWSVLLVFRFTSPNLLSSSFILWIITSTLPPLSLSFDHNALLHLFHHVGTAFAAPHASFEKRAGHHPACSNHVAAADQPALRIEPRRFATAGSNPKRVTNPSCLTVNDKKSPHYKYNAETNEADYDPAKPATVALPGDTVTCDHIVELQFLKTVLESEGGPCEQYAVALKDGKKEEYLNKFFELTDIINNQPNLVYADKVFETPKGNVANFIAEGRLDKALSLRFPKGVSLALDDYVNRKTASYSRDVASRLDAKIAKEFPGTKLKVQEIMDQMKTTVKELAANAVDADCEEEGESSTGKAKAKRGPKTKACRRPQAQTSSRLAEGSSRASATIAPTARPTSGGRQANPPTRQPNNGGLQSQSVARPQVTAPPRRPNTDTRQPSIIVPAKPPGTEPTRQRQNGLPQPPRLQAPVRQPTISAPRTRPGRNGRSRRDGLAALDGILERRLALAMDDVDAIHQVTDIMKDVVKRGMILEDELYGRGVYETLESLD</sequence>